<dbReference type="EMBL" id="CP011371">
    <property type="protein sequence ID" value="AKJ30641.1"/>
    <property type="molecule type" value="Genomic_DNA"/>
</dbReference>
<dbReference type="OrthoDB" id="287727at2"/>
<dbReference type="RefSeq" id="WP_047195965.1">
    <property type="nucleotide sequence ID" value="NZ_CP011371.1"/>
</dbReference>
<sequence>MVELTPESVEIRTLGLVYYPQDDGEGFLGELSNMVEELYCPDARFRAVCQSVDAEGGKLGVRTKYQEIAKAFPGALRQRIESAFASPFNRVTANALRDEFEKSNSSEKDRNTWGACVYLAKHGGLVNLNANQMKSFAREAWCVGGMQDTPVEMMLNCPECKEESSGLVWLAPHGRPHRWYLKCARCGYEEGTSVAFDPTPGSSDATEVRIRNRLLSNPAVTGPGAYSREIREKASKALKAHTQNVEASIEQEIHAQVRKGAEHWGLRDRIWKFRLYADCCTELLENLQNGIPLRPTTRDRYGASKSAVDEIVDDITRERAELIPVSIEHFAQHWRDAFSVRQGKLEDAIEAADAVEAAVQAASLVEDCRSWGLIAPRAISVSLPKGELPPPAPLKPRVNVERLQDVSVTELARFLAASLSTGVVKIDPDEVAKVLRRFPTERRLSHET</sequence>
<reference evidence="1 2" key="1">
    <citation type="submission" date="2015-05" db="EMBL/GenBank/DDBJ databases">
        <authorList>
            <person name="Tang B."/>
            <person name="Yu Y."/>
        </authorList>
    </citation>
    <scope>NUCLEOTIDE SEQUENCE [LARGE SCALE GENOMIC DNA]</scope>
    <source>
        <strain evidence="1 2">DSM 7029</strain>
    </source>
</reference>
<gene>
    <name evidence="1" type="ORF">AAW51_3950</name>
</gene>
<organism evidence="1 2">
    <name type="scientific">Caldimonas brevitalea</name>
    <dbReference type="NCBI Taxonomy" id="413882"/>
    <lineage>
        <taxon>Bacteria</taxon>
        <taxon>Pseudomonadati</taxon>
        <taxon>Pseudomonadota</taxon>
        <taxon>Betaproteobacteria</taxon>
        <taxon>Burkholderiales</taxon>
        <taxon>Sphaerotilaceae</taxon>
        <taxon>Caldimonas</taxon>
    </lineage>
</organism>
<accession>A0A0G3BTD3</accession>
<protein>
    <submittedName>
        <fullName evidence="1">Uncharacterized protein</fullName>
    </submittedName>
</protein>
<evidence type="ECO:0000313" key="1">
    <source>
        <dbReference type="EMBL" id="AKJ30641.1"/>
    </source>
</evidence>
<dbReference type="AlphaFoldDB" id="A0A0G3BTD3"/>
<proteinExistence type="predicted"/>
<evidence type="ECO:0000313" key="2">
    <source>
        <dbReference type="Proteomes" id="UP000035352"/>
    </source>
</evidence>
<name>A0A0G3BTD3_9BURK</name>
<dbReference type="Proteomes" id="UP000035352">
    <property type="component" value="Chromosome"/>
</dbReference>
<keyword evidence="2" id="KW-1185">Reference proteome</keyword>
<dbReference type="KEGG" id="pbh:AAW51_3950"/>